<dbReference type="AlphaFoldDB" id="A0A9N7N3T7"/>
<name>A0A9N7N3T7_STRHE</name>
<evidence type="ECO:0000256" key="1">
    <source>
        <dbReference type="SAM" id="MobiDB-lite"/>
    </source>
</evidence>
<comment type="caution">
    <text evidence="2">The sequence shown here is derived from an EMBL/GenBank/DDBJ whole genome shotgun (WGS) entry which is preliminary data.</text>
</comment>
<evidence type="ECO:0000313" key="2">
    <source>
        <dbReference type="EMBL" id="CAA0826456.1"/>
    </source>
</evidence>
<dbReference type="EMBL" id="CACSLK010027624">
    <property type="protein sequence ID" value="CAA0826456.1"/>
    <property type="molecule type" value="Genomic_DNA"/>
</dbReference>
<evidence type="ECO:0000313" key="3">
    <source>
        <dbReference type="Proteomes" id="UP001153555"/>
    </source>
</evidence>
<gene>
    <name evidence="2" type="ORF">SHERM_01660</name>
</gene>
<dbReference type="PANTHER" id="PTHR31722:SF71">
    <property type="entry name" value="GENOME ASSEMBLY, CHROMOSOME: A05"/>
    <property type="match status" value="1"/>
</dbReference>
<keyword evidence="3" id="KW-1185">Reference proteome</keyword>
<dbReference type="PANTHER" id="PTHR31722">
    <property type="entry name" value="OS06G0675200 PROTEIN"/>
    <property type="match status" value="1"/>
</dbReference>
<feature type="compositionally biased region" description="Basic and acidic residues" evidence="1">
    <location>
        <begin position="76"/>
        <end position="85"/>
    </location>
</feature>
<dbReference type="Proteomes" id="UP001153555">
    <property type="component" value="Unassembled WGS sequence"/>
</dbReference>
<organism evidence="2 3">
    <name type="scientific">Striga hermonthica</name>
    <name type="common">Purple witchweed</name>
    <name type="synonym">Buchnera hermonthica</name>
    <dbReference type="NCBI Taxonomy" id="68872"/>
    <lineage>
        <taxon>Eukaryota</taxon>
        <taxon>Viridiplantae</taxon>
        <taxon>Streptophyta</taxon>
        <taxon>Embryophyta</taxon>
        <taxon>Tracheophyta</taxon>
        <taxon>Spermatophyta</taxon>
        <taxon>Magnoliopsida</taxon>
        <taxon>eudicotyledons</taxon>
        <taxon>Gunneridae</taxon>
        <taxon>Pentapetalae</taxon>
        <taxon>asterids</taxon>
        <taxon>lamiids</taxon>
        <taxon>Lamiales</taxon>
        <taxon>Orobanchaceae</taxon>
        <taxon>Buchnereae</taxon>
        <taxon>Striga</taxon>
    </lineage>
</organism>
<sequence>MALYNSCARISFSFDLIDHQQQQPTMVDNTYREAPVSSNFDFFDLSSPNSNGAAMISADELFFNGRIVPLEETRPKMGPTLRDEFTANEDDDHEDNNVHARIDNKGWKQRFGLKRLHGRVVSKNGGKSANINVGELGSIDEMAC</sequence>
<feature type="region of interest" description="Disordered" evidence="1">
    <location>
        <begin position="76"/>
        <end position="95"/>
    </location>
</feature>
<protein>
    <submittedName>
        <fullName evidence="2">Uncharacterized protein</fullName>
    </submittedName>
</protein>
<reference evidence="2" key="1">
    <citation type="submission" date="2019-12" db="EMBL/GenBank/DDBJ databases">
        <authorList>
            <person name="Scholes J."/>
        </authorList>
    </citation>
    <scope>NUCLEOTIDE SEQUENCE</scope>
</reference>
<proteinExistence type="predicted"/>
<dbReference type="OrthoDB" id="1927989at2759"/>
<accession>A0A9N7N3T7</accession>